<dbReference type="AlphaFoldDB" id="K0RWJ0"/>
<feature type="compositionally biased region" description="Basic residues" evidence="2">
    <location>
        <begin position="383"/>
        <end position="396"/>
    </location>
</feature>
<feature type="region of interest" description="Disordered" evidence="2">
    <location>
        <begin position="562"/>
        <end position="586"/>
    </location>
</feature>
<reference evidence="3 4" key="1">
    <citation type="journal article" date="2012" name="Genome Biol.">
        <title>Genome and low-iron response of an oceanic diatom adapted to chronic iron limitation.</title>
        <authorList>
            <person name="Lommer M."/>
            <person name="Specht M."/>
            <person name="Roy A.S."/>
            <person name="Kraemer L."/>
            <person name="Andreson R."/>
            <person name="Gutowska M.A."/>
            <person name="Wolf J."/>
            <person name="Bergner S.V."/>
            <person name="Schilhabel M.B."/>
            <person name="Klostermeier U.C."/>
            <person name="Beiko R.G."/>
            <person name="Rosenstiel P."/>
            <person name="Hippler M."/>
            <person name="Laroche J."/>
        </authorList>
    </citation>
    <scope>NUCLEOTIDE SEQUENCE [LARGE SCALE GENOMIC DNA]</scope>
    <source>
        <strain evidence="3 4">CCMP1005</strain>
    </source>
</reference>
<feature type="region of interest" description="Disordered" evidence="2">
    <location>
        <begin position="1000"/>
        <end position="1124"/>
    </location>
</feature>
<feature type="compositionally biased region" description="Polar residues" evidence="2">
    <location>
        <begin position="1004"/>
        <end position="1017"/>
    </location>
</feature>
<feature type="compositionally biased region" description="Polar residues" evidence="2">
    <location>
        <begin position="368"/>
        <end position="380"/>
    </location>
</feature>
<evidence type="ECO:0000313" key="4">
    <source>
        <dbReference type="Proteomes" id="UP000266841"/>
    </source>
</evidence>
<feature type="compositionally biased region" description="Basic residues" evidence="2">
    <location>
        <begin position="1018"/>
        <end position="1029"/>
    </location>
</feature>
<protein>
    <submittedName>
        <fullName evidence="3">Uncharacterized protein</fullName>
    </submittedName>
</protein>
<feature type="repeat" description="ANK" evidence="1">
    <location>
        <begin position="143"/>
        <end position="175"/>
    </location>
</feature>
<dbReference type="Gene3D" id="1.25.40.20">
    <property type="entry name" value="Ankyrin repeat-containing domain"/>
    <property type="match status" value="2"/>
</dbReference>
<evidence type="ECO:0000313" key="3">
    <source>
        <dbReference type="EMBL" id="EJK58143.1"/>
    </source>
</evidence>
<dbReference type="SMART" id="SM00248">
    <property type="entry name" value="ANK"/>
    <property type="match status" value="2"/>
</dbReference>
<dbReference type="EMBL" id="AGNL01026083">
    <property type="protein sequence ID" value="EJK58143.1"/>
    <property type="molecule type" value="Genomic_DNA"/>
</dbReference>
<feature type="region of interest" description="Disordered" evidence="2">
    <location>
        <begin position="1"/>
        <end position="77"/>
    </location>
</feature>
<feature type="compositionally biased region" description="Basic and acidic residues" evidence="2">
    <location>
        <begin position="1030"/>
        <end position="1039"/>
    </location>
</feature>
<dbReference type="Proteomes" id="UP000266841">
    <property type="component" value="Unassembled WGS sequence"/>
</dbReference>
<sequence length="1124" mass="122932">MSAASAWASGPTQSGSRADIPSARTASGKTLRIPHPTLMVVSPDAHKQSSSLSGWKPKFGRPNGHQRRRCPLCRGTIPPSQDEISKIKATKFLMGNTSHPDYEQRVRIVKQFEEEYGEDWDGTMIEYDSNIKERVNAKWEEAGNSGLLYLAAMNKQHDLMSYLLLNGADVNILESTGSSVLSAFCIDKTNPSQLVRLILSWGAELFEQGERVTKERKLAWRQEISAEGHVEIASLVSSELGGRRCEIVSAPKTHDDLVGKTCVVNEYIEISDQYKVRMEFTNEELLLGVGDLKRRDRTPQDPGYYVECKNNRLTRRDFKSNEECQAFIASLGAGVGELSKVDPDADAKAEQAAADLLAELGLEGMEGPSSSAPKKNSQPAVSGKKKKRGGKKKGRSTRILERFPCVIPRRDGVIPVRYRNSSSSGAPRPPPCSFDGRLRSAAEKFAKLPGSRPCISFPERGHPSGSQRHADEVDWSSEPADKSPSAVLRGTPPGEVRDAGGSSEDDACPSEKCGSGHRRPRTAPASLPSVPVPPPPRVRRTAPQGTEDGAIARGGFRAVLLPSLARPPPPNPTSGRNRPPFPTSRRVSLDERVDGLTTFASFASGADVRHSERSPGEGRAFRAIAIKGRGCGAEGRMGTNTLWASGGPVTDLPLNSSISGWKPKHAYVQAEEVQRKRCPLCRGAIPPSQEQISKMKMRRQLMENRSDPDYEDYARTVKQFEEEYGEDWDGTMIEYDRDFVGLPEYVAMSVYSGNFRTVLQWLGKGNVRQRVNAKHEEGGNAGLLYLAAMSKQHDLMSYMLLNGADMNILGSTGDSVLTPCCLEEDNPSKAVRLLLSWGAEHILKGEQVTKELKLTLSRTISVRGNVEIANLVSSELGGRRCEIVSAPNNRDDLVGKTCVVEEYVKISDQYRVKMEFTNEELLLGVGYLERRDRTPQDPGYYVECKNNRLIRRDFKSNEECRAFITSLGSDVGELSKVDPNAEAKAEQAAADLLAELGLEDMEGPSSSAPKKNNQSTSGKKKKGRGKKKGRNTDVGKESRPSFGRSQGERTTPSPGRRRAILKRAARTAVDAARSMRSVLATAPWAGAPLAPSTREASTARQGSSACCESSRTVPALSYGRASET</sequence>
<feature type="region of interest" description="Disordered" evidence="2">
    <location>
        <begin position="364"/>
        <end position="401"/>
    </location>
</feature>
<keyword evidence="1" id="KW-0040">ANK repeat</keyword>
<accession>K0RWJ0</accession>
<proteinExistence type="predicted"/>
<evidence type="ECO:0000256" key="2">
    <source>
        <dbReference type="SAM" id="MobiDB-lite"/>
    </source>
</evidence>
<comment type="caution">
    <text evidence="3">The sequence shown here is derived from an EMBL/GenBank/DDBJ whole genome shotgun (WGS) entry which is preliminary data.</text>
</comment>
<dbReference type="OrthoDB" id="527344at2759"/>
<feature type="compositionally biased region" description="Basic residues" evidence="2">
    <location>
        <begin position="1055"/>
        <end position="1065"/>
    </location>
</feature>
<evidence type="ECO:0000256" key="1">
    <source>
        <dbReference type="PROSITE-ProRule" id="PRU00023"/>
    </source>
</evidence>
<keyword evidence="4" id="KW-1185">Reference proteome</keyword>
<feature type="compositionally biased region" description="Polar residues" evidence="2">
    <location>
        <begin position="1094"/>
        <end position="1112"/>
    </location>
</feature>
<gene>
    <name evidence="3" type="ORF">THAOC_21754</name>
</gene>
<name>K0RWJ0_THAOC</name>
<dbReference type="eggNOG" id="ENOG502QSQ8">
    <property type="taxonomic scope" value="Eukaryota"/>
</dbReference>
<feature type="region of interest" description="Disordered" evidence="2">
    <location>
        <begin position="449"/>
        <end position="549"/>
    </location>
</feature>
<dbReference type="InterPro" id="IPR002110">
    <property type="entry name" value="Ankyrin_rpt"/>
</dbReference>
<dbReference type="PROSITE" id="PS50088">
    <property type="entry name" value="ANK_REPEAT"/>
    <property type="match status" value="1"/>
</dbReference>
<dbReference type="SUPFAM" id="SSF48403">
    <property type="entry name" value="Ankyrin repeat"/>
    <property type="match status" value="2"/>
</dbReference>
<organism evidence="3 4">
    <name type="scientific">Thalassiosira oceanica</name>
    <name type="common">Marine diatom</name>
    <dbReference type="NCBI Taxonomy" id="159749"/>
    <lineage>
        <taxon>Eukaryota</taxon>
        <taxon>Sar</taxon>
        <taxon>Stramenopiles</taxon>
        <taxon>Ochrophyta</taxon>
        <taxon>Bacillariophyta</taxon>
        <taxon>Coscinodiscophyceae</taxon>
        <taxon>Thalassiosirophycidae</taxon>
        <taxon>Thalassiosirales</taxon>
        <taxon>Thalassiosiraceae</taxon>
        <taxon>Thalassiosira</taxon>
    </lineage>
</organism>
<feature type="region of interest" description="Disordered" evidence="2">
    <location>
        <begin position="417"/>
        <end position="436"/>
    </location>
</feature>
<dbReference type="InterPro" id="IPR036770">
    <property type="entry name" value="Ankyrin_rpt-contain_sf"/>
</dbReference>